<sequence length="233" mass="25643">MPFSGSNVLVCLEPKPAGGAPQVTATGNMLQQSDLILWHWRDAQLWTKAPRVPSIKKHSSCYLRIGCHLIRLQCMLRMRLVTKLHINSEPTDAAGVCNLSQFHGCGAVPESLDYLLPWTLSLYVTTLLFGLQYKGQSCGGEAAGWVSSSSSDLTRRLSFRVERNFLWLRGFGQLNHGQGYVKLSCHLEAGGDGIFGGPIVARKLPPSSAHGTHFNEMWQYRGLGMALLPVAYS</sequence>
<accession>A0ACB8B8G3</accession>
<evidence type="ECO:0000313" key="1">
    <source>
        <dbReference type="EMBL" id="KAH7921203.1"/>
    </source>
</evidence>
<organism evidence="1 2">
    <name type="scientific">Leucogyrophana mollusca</name>
    <dbReference type="NCBI Taxonomy" id="85980"/>
    <lineage>
        <taxon>Eukaryota</taxon>
        <taxon>Fungi</taxon>
        <taxon>Dikarya</taxon>
        <taxon>Basidiomycota</taxon>
        <taxon>Agaricomycotina</taxon>
        <taxon>Agaricomycetes</taxon>
        <taxon>Agaricomycetidae</taxon>
        <taxon>Boletales</taxon>
        <taxon>Boletales incertae sedis</taxon>
        <taxon>Leucogyrophana</taxon>
    </lineage>
</organism>
<gene>
    <name evidence="1" type="ORF">BV22DRAFT_1049788</name>
</gene>
<reference evidence="1" key="1">
    <citation type="journal article" date="2021" name="New Phytol.">
        <title>Evolutionary innovations through gain and loss of genes in the ectomycorrhizal Boletales.</title>
        <authorList>
            <person name="Wu G."/>
            <person name="Miyauchi S."/>
            <person name="Morin E."/>
            <person name="Kuo A."/>
            <person name="Drula E."/>
            <person name="Varga T."/>
            <person name="Kohler A."/>
            <person name="Feng B."/>
            <person name="Cao Y."/>
            <person name="Lipzen A."/>
            <person name="Daum C."/>
            <person name="Hundley H."/>
            <person name="Pangilinan J."/>
            <person name="Johnson J."/>
            <person name="Barry K."/>
            <person name="LaButti K."/>
            <person name="Ng V."/>
            <person name="Ahrendt S."/>
            <person name="Min B."/>
            <person name="Choi I.G."/>
            <person name="Park H."/>
            <person name="Plett J.M."/>
            <person name="Magnuson J."/>
            <person name="Spatafora J.W."/>
            <person name="Nagy L.G."/>
            <person name="Henrissat B."/>
            <person name="Grigoriev I.V."/>
            <person name="Yang Z.L."/>
            <person name="Xu J."/>
            <person name="Martin F.M."/>
        </authorList>
    </citation>
    <scope>NUCLEOTIDE SEQUENCE</scope>
    <source>
        <strain evidence="1">KUC20120723A-06</strain>
    </source>
</reference>
<protein>
    <submittedName>
        <fullName evidence="1">Uncharacterized protein</fullName>
    </submittedName>
</protein>
<evidence type="ECO:0000313" key="2">
    <source>
        <dbReference type="Proteomes" id="UP000790709"/>
    </source>
</evidence>
<keyword evidence="2" id="KW-1185">Reference proteome</keyword>
<proteinExistence type="predicted"/>
<dbReference type="EMBL" id="MU266537">
    <property type="protein sequence ID" value="KAH7921203.1"/>
    <property type="molecule type" value="Genomic_DNA"/>
</dbReference>
<dbReference type="Proteomes" id="UP000790709">
    <property type="component" value="Unassembled WGS sequence"/>
</dbReference>
<comment type="caution">
    <text evidence="1">The sequence shown here is derived from an EMBL/GenBank/DDBJ whole genome shotgun (WGS) entry which is preliminary data.</text>
</comment>
<name>A0ACB8B8G3_9AGAM</name>